<dbReference type="NCBIfam" id="NF001095">
    <property type="entry name" value="PRK00124.1"/>
    <property type="match status" value="1"/>
</dbReference>
<dbReference type="InterPro" id="IPR003791">
    <property type="entry name" value="UPF0178"/>
</dbReference>
<comment type="similarity">
    <text evidence="1 2">Belongs to the UPF0178 family.</text>
</comment>
<dbReference type="Pfam" id="PF02639">
    <property type="entry name" value="DUF188"/>
    <property type="match status" value="1"/>
</dbReference>
<dbReference type="Proteomes" id="UP000288405">
    <property type="component" value="Unassembled WGS sequence"/>
</dbReference>
<dbReference type="HAMAP" id="MF_00489">
    <property type="entry name" value="UPF0178"/>
    <property type="match status" value="1"/>
</dbReference>
<dbReference type="EMBL" id="PIPM01000004">
    <property type="protein sequence ID" value="RUO34276.1"/>
    <property type="molecule type" value="Genomic_DNA"/>
</dbReference>
<keyword evidence="5" id="KW-1185">Reference proteome</keyword>
<dbReference type="CDD" id="cd18720">
    <property type="entry name" value="PIN_YqxD-like"/>
    <property type="match status" value="1"/>
</dbReference>
<proteinExistence type="inferred from homology"/>
<dbReference type="PANTHER" id="PTHR35146:SF1">
    <property type="entry name" value="UPF0178 PROTEIN YAII"/>
    <property type="match status" value="1"/>
</dbReference>
<feature type="region of interest" description="Disordered" evidence="3">
    <location>
        <begin position="116"/>
        <end position="135"/>
    </location>
</feature>
<dbReference type="RefSeq" id="WP_126776693.1">
    <property type="nucleotide sequence ID" value="NZ_PIPM01000004.1"/>
</dbReference>
<name>A0A432WKE4_9GAMM</name>
<sequence length="148" mass="16614">MVIYVDADACPVPIREILFRAATKREIKLCMIANRLINHPRSPFIESVRVADGFDVADQEIVNRCEAGDIIISSDIPLAAEAIEKGAHVLSPRGELFTPENIRQRLNMRDFMDTMRSSGVHHGGPPPLSNRDKKEFADHLDRLLSRAK</sequence>
<dbReference type="OrthoDB" id="9798918at2"/>
<comment type="caution">
    <text evidence="4">The sequence shown here is derived from an EMBL/GenBank/DDBJ whole genome shotgun (WGS) entry which is preliminary data.</text>
</comment>
<dbReference type="PANTHER" id="PTHR35146">
    <property type="entry name" value="UPF0178 PROTEIN YAII"/>
    <property type="match status" value="1"/>
</dbReference>
<organism evidence="4 5">
    <name type="scientific">Aliidiomarina sanyensis</name>
    <dbReference type="NCBI Taxonomy" id="1249555"/>
    <lineage>
        <taxon>Bacteria</taxon>
        <taxon>Pseudomonadati</taxon>
        <taxon>Pseudomonadota</taxon>
        <taxon>Gammaproteobacteria</taxon>
        <taxon>Alteromonadales</taxon>
        <taxon>Idiomarinaceae</taxon>
        <taxon>Aliidiomarina</taxon>
    </lineage>
</organism>
<reference evidence="4 5" key="1">
    <citation type="journal article" date="2011" name="Front. Microbiol.">
        <title>Genomic signatures of strain selection and enhancement in Bacillus atrophaeus var. globigii, a historical biowarfare simulant.</title>
        <authorList>
            <person name="Gibbons H.S."/>
            <person name="Broomall S.M."/>
            <person name="McNew L.A."/>
            <person name="Daligault H."/>
            <person name="Chapman C."/>
            <person name="Bruce D."/>
            <person name="Karavis M."/>
            <person name="Krepps M."/>
            <person name="McGregor P.A."/>
            <person name="Hong C."/>
            <person name="Park K.H."/>
            <person name="Akmal A."/>
            <person name="Feldman A."/>
            <person name="Lin J.S."/>
            <person name="Chang W.E."/>
            <person name="Higgs B.W."/>
            <person name="Demirev P."/>
            <person name="Lindquist J."/>
            <person name="Liem A."/>
            <person name="Fochler E."/>
            <person name="Read T.D."/>
            <person name="Tapia R."/>
            <person name="Johnson S."/>
            <person name="Bishop-Lilly K.A."/>
            <person name="Detter C."/>
            <person name="Han C."/>
            <person name="Sozhamannan S."/>
            <person name="Rosenzweig C.N."/>
            <person name="Skowronski E.W."/>
        </authorList>
    </citation>
    <scope>NUCLEOTIDE SEQUENCE [LARGE SCALE GENOMIC DNA]</scope>
    <source>
        <strain evidence="4 5">GYP-17</strain>
    </source>
</reference>
<gene>
    <name evidence="4" type="ORF">CWE11_05995</name>
</gene>
<dbReference type="AlphaFoldDB" id="A0A432WKE4"/>
<evidence type="ECO:0000256" key="3">
    <source>
        <dbReference type="SAM" id="MobiDB-lite"/>
    </source>
</evidence>
<evidence type="ECO:0000256" key="2">
    <source>
        <dbReference type="HAMAP-Rule" id="MF_00489"/>
    </source>
</evidence>
<evidence type="ECO:0000256" key="1">
    <source>
        <dbReference type="ARBA" id="ARBA00008522"/>
    </source>
</evidence>
<evidence type="ECO:0000313" key="4">
    <source>
        <dbReference type="EMBL" id="RUO34276.1"/>
    </source>
</evidence>
<protein>
    <recommendedName>
        <fullName evidence="2">UPF0178 protein CWE11_05995</fullName>
    </recommendedName>
</protein>
<accession>A0A432WKE4</accession>
<evidence type="ECO:0000313" key="5">
    <source>
        <dbReference type="Proteomes" id="UP000288405"/>
    </source>
</evidence>